<protein>
    <submittedName>
        <fullName evidence="4">Uncharacterized protein LOC101855795</fullName>
    </submittedName>
</protein>
<gene>
    <name evidence="4" type="primary">LOC101855795</name>
</gene>
<evidence type="ECO:0000313" key="3">
    <source>
        <dbReference type="Proteomes" id="UP000694888"/>
    </source>
</evidence>
<dbReference type="GeneID" id="101855795"/>
<keyword evidence="2" id="KW-0732">Signal</keyword>
<keyword evidence="3" id="KW-1185">Reference proteome</keyword>
<evidence type="ECO:0000256" key="2">
    <source>
        <dbReference type="SAM" id="SignalP"/>
    </source>
</evidence>
<feature type="transmembrane region" description="Helical" evidence="1">
    <location>
        <begin position="77"/>
        <end position="104"/>
    </location>
</feature>
<keyword evidence="1" id="KW-0812">Transmembrane</keyword>
<evidence type="ECO:0000313" key="4">
    <source>
        <dbReference type="RefSeq" id="XP_012938993.1"/>
    </source>
</evidence>
<dbReference type="Proteomes" id="UP000694888">
    <property type="component" value="Unplaced"/>
</dbReference>
<feature type="chain" id="PRO_5045862295" evidence="2">
    <location>
        <begin position="28"/>
        <end position="169"/>
    </location>
</feature>
<sequence>MMSALYRPEILLLQWWICFLHYTGTLATRCAFRGLPDDPWGHHDQSELPPGEGFKECPWGCCWEQKYDICCSFPMEVIIMGVVAVLLLIVVVAAVVTVVCCLAIKRRDVLQESCLGKPICCYGNDPVRIANTGVSSRPQCQQEPASTCESTDYDPEIAYGVYDNRVVCS</sequence>
<accession>A0ABM1A1M0</accession>
<dbReference type="RefSeq" id="XP_012938993.1">
    <property type="nucleotide sequence ID" value="XM_013083539.2"/>
</dbReference>
<reference evidence="4" key="1">
    <citation type="submission" date="2025-08" db="UniProtKB">
        <authorList>
            <consortium name="RefSeq"/>
        </authorList>
    </citation>
    <scope>IDENTIFICATION</scope>
</reference>
<evidence type="ECO:0000256" key="1">
    <source>
        <dbReference type="SAM" id="Phobius"/>
    </source>
</evidence>
<name>A0ABM1A1M0_APLCA</name>
<keyword evidence="1" id="KW-1133">Transmembrane helix</keyword>
<proteinExistence type="predicted"/>
<keyword evidence="1" id="KW-0472">Membrane</keyword>
<organism evidence="3 4">
    <name type="scientific">Aplysia californica</name>
    <name type="common">California sea hare</name>
    <dbReference type="NCBI Taxonomy" id="6500"/>
    <lineage>
        <taxon>Eukaryota</taxon>
        <taxon>Metazoa</taxon>
        <taxon>Spiralia</taxon>
        <taxon>Lophotrochozoa</taxon>
        <taxon>Mollusca</taxon>
        <taxon>Gastropoda</taxon>
        <taxon>Heterobranchia</taxon>
        <taxon>Euthyneura</taxon>
        <taxon>Tectipleura</taxon>
        <taxon>Aplysiida</taxon>
        <taxon>Aplysioidea</taxon>
        <taxon>Aplysiidae</taxon>
        <taxon>Aplysia</taxon>
    </lineage>
</organism>
<feature type="signal peptide" evidence="2">
    <location>
        <begin position="1"/>
        <end position="27"/>
    </location>
</feature>